<dbReference type="Gene3D" id="1.10.10.60">
    <property type="entry name" value="Homeodomain-like"/>
    <property type="match status" value="2"/>
</dbReference>
<proteinExistence type="predicted"/>
<evidence type="ECO:0000313" key="5">
    <source>
        <dbReference type="EMBL" id="MFD0869018.1"/>
    </source>
</evidence>
<dbReference type="PRINTS" id="PR00032">
    <property type="entry name" value="HTHARAC"/>
</dbReference>
<evidence type="ECO:0000259" key="4">
    <source>
        <dbReference type="PROSITE" id="PS01124"/>
    </source>
</evidence>
<evidence type="ECO:0000256" key="1">
    <source>
        <dbReference type="ARBA" id="ARBA00023015"/>
    </source>
</evidence>
<dbReference type="EMBL" id="JBHTIU010000027">
    <property type="protein sequence ID" value="MFD0869018.1"/>
    <property type="molecule type" value="Genomic_DNA"/>
</dbReference>
<dbReference type="PROSITE" id="PS00041">
    <property type="entry name" value="HTH_ARAC_FAMILY_1"/>
    <property type="match status" value="1"/>
</dbReference>
<organism evidence="5 6">
    <name type="scientific">Paenibacillus residui</name>
    <dbReference type="NCBI Taxonomy" id="629724"/>
    <lineage>
        <taxon>Bacteria</taxon>
        <taxon>Bacillati</taxon>
        <taxon>Bacillota</taxon>
        <taxon>Bacilli</taxon>
        <taxon>Bacillales</taxon>
        <taxon>Paenibacillaceae</taxon>
        <taxon>Paenibacillus</taxon>
    </lineage>
</organism>
<accession>A0ABW3D6E4</accession>
<dbReference type="InterPro" id="IPR009057">
    <property type="entry name" value="Homeodomain-like_sf"/>
</dbReference>
<reference evidence="6" key="1">
    <citation type="journal article" date="2019" name="Int. J. Syst. Evol. Microbiol.">
        <title>The Global Catalogue of Microorganisms (GCM) 10K type strain sequencing project: providing services to taxonomists for standard genome sequencing and annotation.</title>
        <authorList>
            <consortium name="The Broad Institute Genomics Platform"/>
            <consortium name="The Broad Institute Genome Sequencing Center for Infectious Disease"/>
            <person name="Wu L."/>
            <person name="Ma J."/>
        </authorList>
    </citation>
    <scope>NUCLEOTIDE SEQUENCE [LARGE SCALE GENOMIC DNA]</scope>
    <source>
        <strain evidence="6">CCUG 57263</strain>
    </source>
</reference>
<feature type="domain" description="HTH araC/xylS-type" evidence="4">
    <location>
        <begin position="187"/>
        <end position="285"/>
    </location>
</feature>
<dbReference type="PANTHER" id="PTHR43280">
    <property type="entry name" value="ARAC-FAMILY TRANSCRIPTIONAL REGULATOR"/>
    <property type="match status" value="1"/>
</dbReference>
<keyword evidence="2" id="KW-0238">DNA-binding</keyword>
<keyword evidence="1" id="KW-0805">Transcription regulation</keyword>
<dbReference type="InterPro" id="IPR020449">
    <property type="entry name" value="Tscrpt_reg_AraC-type_HTH"/>
</dbReference>
<dbReference type="Proteomes" id="UP001597120">
    <property type="component" value="Unassembled WGS sequence"/>
</dbReference>
<comment type="caution">
    <text evidence="5">The sequence shown here is derived from an EMBL/GenBank/DDBJ whole genome shotgun (WGS) entry which is preliminary data.</text>
</comment>
<dbReference type="InterPro" id="IPR018060">
    <property type="entry name" value="HTH_AraC"/>
</dbReference>
<dbReference type="Gene3D" id="2.60.120.10">
    <property type="entry name" value="Jelly Rolls"/>
    <property type="match status" value="1"/>
</dbReference>
<evidence type="ECO:0000256" key="2">
    <source>
        <dbReference type="ARBA" id="ARBA00023125"/>
    </source>
</evidence>
<dbReference type="SUPFAM" id="SSF51215">
    <property type="entry name" value="Regulatory protein AraC"/>
    <property type="match status" value="1"/>
</dbReference>
<name>A0ABW3D6E4_9BACL</name>
<sequence length="287" mass="33395">MKLANYLNLNNRPIQLSLYLNRTESFREIIHSHQGIELLYVHEGAGRVVIEQQLIDIVPGTLLCFRPYQLHHVRMNTGQGQSYIRSMFLFEPSTLSQYLTPFPSIYQFSLYIWKDPYAVQVIRHPNKEEADRLLQNYNFRLADQSSQDATEENALLLISFLHYLKPIWESQSKAHAHPSMTVSAHITAMLQWIEEHYASEFQLSELAQAVHLSPNHVSYLFRKETGSSLTEYLTARRMKQACLLLRTSSLTVQEIGSRVGFDNFSYFCQLFKKKMGITPLQYRSQRG</sequence>
<evidence type="ECO:0000256" key="3">
    <source>
        <dbReference type="ARBA" id="ARBA00023163"/>
    </source>
</evidence>
<dbReference type="PANTHER" id="PTHR43280:SF2">
    <property type="entry name" value="HTH-TYPE TRANSCRIPTIONAL REGULATOR EXSA"/>
    <property type="match status" value="1"/>
</dbReference>
<dbReference type="RefSeq" id="WP_379287230.1">
    <property type="nucleotide sequence ID" value="NZ_JBHTIU010000027.1"/>
</dbReference>
<dbReference type="PROSITE" id="PS01124">
    <property type="entry name" value="HTH_ARAC_FAMILY_2"/>
    <property type="match status" value="1"/>
</dbReference>
<dbReference type="Pfam" id="PF12833">
    <property type="entry name" value="HTH_18"/>
    <property type="match status" value="1"/>
</dbReference>
<dbReference type="InterPro" id="IPR037923">
    <property type="entry name" value="HTH-like"/>
</dbReference>
<dbReference type="Pfam" id="PF02311">
    <property type="entry name" value="AraC_binding"/>
    <property type="match status" value="1"/>
</dbReference>
<dbReference type="InterPro" id="IPR003313">
    <property type="entry name" value="AraC-bd"/>
</dbReference>
<gene>
    <name evidence="5" type="ORF">ACFQ03_07640</name>
</gene>
<protein>
    <submittedName>
        <fullName evidence="5">Helix-turn-helix domain-containing protein</fullName>
    </submittedName>
</protein>
<keyword evidence="6" id="KW-1185">Reference proteome</keyword>
<keyword evidence="3" id="KW-0804">Transcription</keyword>
<dbReference type="InterPro" id="IPR014710">
    <property type="entry name" value="RmlC-like_jellyroll"/>
</dbReference>
<dbReference type="SUPFAM" id="SSF46689">
    <property type="entry name" value="Homeodomain-like"/>
    <property type="match status" value="2"/>
</dbReference>
<dbReference type="InterPro" id="IPR018062">
    <property type="entry name" value="HTH_AraC-typ_CS"/>
</dbReference>
<dbReference type="SMART" id="SM00342">
    <property type="entry name" value="HTH_ARAC"/>
    <property type="match status" value="1"/>
</dbReference>
<evidence type="ECO:0000313" key="6">
    <source>
        <dbReference type="Proteomes" id="UP001597120"/>
    </source>
</evidence>